<feature type="region of interest" description="Disordered" evidence="1">
    <location>
        <begin position="315"/>
        <end position="336"/>
    </location>
</feature>
<reference evidence="3" key="1">
    <citation type="journal article" date="2023" name="Mol. Biol. Evol.">
        <title>Third-Generation Sequencing Reveals the Adaptive Role of the Epigenome in Three Deep-Sea Polychaetes.</title>
        <authorList>
            <person name="Perez M."/>
            <person name="Aroh O."/>
            <person name="Sun Y."/>
            <person name="Lan Y."/>
            <person name="Juniper S.K."/>
            <person name="Young C.R."/>
            <person name="Angers B."/>
            <person name="Qian P.Y."/>
        </authorList>
    </citation>
    <scope>NUCLEOTIDE SEQUENCE</scope>
    <source>
        <strain evidence="3">R07B-5</strain>
    </source>
</reference>
<dbReference type="InterPro" id="IPR045323">
    <property type="entry name" value="CCDC34"/>
</dbReference>
<comment type="caution">
    <text evidence="3">The sequence shown here is derived from an EMBL/GenBank/DDBJ whole genome shotgun (WGS) entry which is preliminary data.</text>
</comment>
<proteinExistence type="predicted"/>
<feature type="compositionally biased region" description="Low complexity" evidence="1">
    <location>
        <begin position="440"/>
        <end position="449"/>
    </location>
</feature>
<dbReference type="PANTHER" id="PTHR23247">
    <property type="entry name" value="NY-REN-41 ANTIGEN L15 -RELATED"/>
    <property type="match status" value="1"/>
</dbReference>
<dbReference type="PANTHER" id="PTHR23247:SF2">
    <property type="entry name" value="COILED-COIL DOMAIN-CONTAINING PROTEIN 34"/>
    <property type="match status" value="1"/>
</dbReference>
<organism evidence="3 4">
    <name type="scientific">Ridgeia piscesae</name>
    <name type="common">Tubeworm</name>
    <dbReference type="NCBI Taxonomy" id="27915"/>
    <lineage>
        <taxon>Eukaryota</taxon>
        <taxon>Metazoa</taxon>
        <taxon>Spiralia</taxon>
        <taxon>Lophotrochozoa</taxon>
        <taxon>Annelida</taxon>
        <taxon>Polychaeta</taxon>
        <taxon>Sedentaria</taxon>
        <taxon>Canalipalpata</taxon>
        <taxon>Sabellida</taxon>
        <taxon>Siboglinidae</taxon>
        <taxon>Ridgeia</taxon>
    </lineage>
</organism>
<evidence type="ECO:0000259" key="2">
    <source>
        <dbReference type="Pfam" id="PF13904"/>
    </source>
</evidence>
<feature type="compositionally biased region" description="Basic and acidic residues" evidence="1">
    <location>
        <begin position="325"/>
        <end position="336"/>
    </location>
</feature>
<protein>
    <recommendedName>
        <fullName evidence="2">Coiled-coil domain-containing protein</fullName>
    </recommendedName>
</protein>
<accession>A0AAD9PAJ3</accession>
<dbReference type="Pfam" id="PF13904">
    <property type="entry name" value="CCDC34"/>
    <property type="match status" value="1"/>
</dbReference>
<feature type="compositionally biased region" description="Basic and acidic residues" evidence="1">
    <location>
        <begin position="422"/>
        <end position="433"/>
    </location>
</feature>
<feature type="region of interest" description="Disordered" evidence="1">
    <location>
        <begin position="393"/>
        <end position="449"/>
    </location>
</feature>
<dbReference type="EMBL" id="JAODUO010000059">
    <property type="protein sequence ID" value="KAK2191137.1"/>
    <property type="molecule type" value="Genomic_DNA"/>
</dbReference>
<feature type="compositionally biased region" description="Polar residues" evidence="1">
    <location>
        <begin position="104"/>
        <end position="125"/>
    </location>
</feature>
<feature type="region of interest" description="Disordered" evidence="1">
    <location>
        <begin position="1"/>
        <end position="48"/>
    </location>
</feature>
<dbReference type="AlphaFoldDB" id="A0AAD9PAJ3"/>
<feature type="domain" description="Coiled-coil" evidence="2">
    <location>
        <begin position="290"/>
        <end position="444"/>
    </location>
</feature>
<dbReference type="InterPro" id="IPR025259">
    <property type="entry name" value="CCDC34/181"/>
</dbReference>
<dbReference type="Proteomes" id="UP001209878">
    <property type="component" value="Unassembled WGS sequence"/>
</dbReference>
<feature type="compositionally biased region" description="Polar residues" evidence="1">
    <location>
        <begin position="39"/>
        <end position="48"/>
    </location>
</feature>
<feature type="compositionally biased region" description="Low complexity" evidence="1">
    <location>
        <begin position="23"/>
        <end position="38"/>
    </location>
</feature>
<keyword evidence="4" id="KW-1185">Reference proteome</keyword>
<evidence type="ECO:0000313" key="3">
    <source>
        <dbReference type="EMBL" id="KAK2191137.1"/>
    </source>
</evidence>
<feature type="region of interest" description="Disordered" evidence="1">
    <location>
        <begin position="355"/>
        <end position="379"/>
    </location>
</feature>
<feature type="region of interest" description="Disordered" evidence="1">
    <location>
        <begin position="103"/>
        <end position="139"/>
    </location>
</feature>
<name>A0AAD9PAJ3_RIDPI</name>
<sequence length="449" mass="51319">MSAIPRPTTASSYLKHHPDLAFSSRRNPHSSTPHSSSPQALRQVSSSPLYTSMQTSVVSLPVSTQLLAPLSPVERPLHSFQQDYSGSSSYNSTESLVSVLGHQSYESDQCQSPKGATASPGNNGDSNKHKTHDCQSSYSQKPLAKSSLLEKLPAGDRVVETIATEKKMFSGKHDVVSIRADMVQVANGASKEQKVQPLLVGQPKKTKDTDNINEMGDDNYGRSDFNNHNDYKHSMSLSQSATAQKPRRSKKNYQHDDFGDVLSEPLDADKDKLLAEHSLSELENRDPLQLTAWEEWMLSKAKQEREKRLAEMKRMSKAKAQVQKAAREKNEKEKRIQEQLSQWCLKKRMDNDLKKLKKRQQELMEEQHRRQKQEAEQRAEENFRLWLAAKAQLTRDAKQREKQRREKQEEEQRRRHKMSAAEFEKWCQKVENRSRRRHNSVSSSNSKGG</sequence>
<evidence type="ECO:0000313" key="4">
    <source>
        <dbReference type="Proteomes" id="UP001209878"/>
    </source>
</evidence>
<feature type="compositionally biased region" description="Basic and acidic residues" evidence="1">
    <location>
        <begin position="219"/>
        <end position="233"/>
    </location>
</feature>
<feature type="region of interest" description="Disordered" evidence="1">
    <location>
        <begin position="200"/>
        <end position="264"/>
    </location>
</feature>
<gene>
    <name evidence="3" type="ORF">NP493_59g02012</name>
</gene>
<evidence type="ECO:0000256" key="1">
    <source>
        <dbReference type="SAM" id="MobiDB-lite"/>
    </source>
</evidence>
<feature type="compositionally biased region" description="Basic and acidic residues" evidence="1">
    <location>
        <begin position="393"/>
        <end position="413"/>
    </location>
</feature>